<dbReference type="InterPro" id="IPR008780">
    <property type="entry name" value="Plasmodium_Vir"/>
</dbReference>
<reference evidence="2" key="1">
    <citation type="submission" date="2016-05" db="EMBL/GenBank/DDBJ databases">
        <authorList>
            <person name="Naeem Raeece"/>
        </authorList>
    </citation>
    <scope>NUCLEOTIDE SEQUENCE [LARGE SCALE GENOMIC DNA]</scope>
</reference>
<organism evidence="1 2">
    <name type="scientific">Plasmodium ovale curtisi</name>
    <dbReference type="NCBI Taxonomy" id="864141"/>
    <lineage>
        <taxon>Eukaryota</taxon>
        <taxon>Sar</taxon>
        <taxon>Alveolata</taxon>
        <taxon>Apicomplexa</taxon>
        <taxon>Aconoidasida</taxon>
        <taxon>Haemosporida</taxon>
        <taxon>Plasmodiidae</taxon>
        <taxon>Plasmodium</taxon>
        <taxon>Plasmodium (Plasmodium)</taxon>
    </lineage>
</organism>
<dbReference type="Pfam" id="PF05795">
    <property type="entry name" value="Plasmodium_Vir"/>
    <property type="match status" value="1"/>
</dbReference>
<dbReference type="AlphaFoldDB" id="A0A1A8WMH3"/>
<accession>A0A1A8WMH3</accession>
<evidence type="ECO:0000313" key="2">
    <source>
        <dbReference type="Proteomes" id="UP000078560"/>
    </source>
</evidence>
<proteinExistence type="predicted"/>
<dbReference type="Proteomes" id="UP000078560">
    <property type="component" value="Unassembled WGS sequence"/>
</dbReference>
<evidence type="ECO:0000313" key="1">
    <source>
        <dbReference type="EMBL" id="SBS94088.1"/>
    </source>
</evidence>
<sequence>MSSSVQDIYSFFEFFKKYKSYESAMEKKYLEGTHDTSCDSYLSDFQNLGTERANDICVKFKILYNLIISTKTSPKSKSLDDIDFAYLNYWLNGKLKNNSTIHNLTVEKFQKNMSHIEEEFVHDNFDGKLYDLGEDDYKNMNLINELQTNHGEIFQNTSGIKENVACIGYFNKFINTYKKGIVKCPHDNTSFCNVLKHFKKEYEDNFFGKFGITEKCSDKEFLKLPTYNDISLEDKKITIVGSILGPSFATLITSFFLYKFTSLGQWIRTKIGSTKEAQNNLYDENNQLFLDTSDNRHINFDEISYRLSYDSALIS</sequence>
<protein>
    <submittedName>
        <fullName evidence="1">PIR Superfamily Protein</fullName>
    </submittedName>
</protein>
<gene>
    <name evidence="1" type="ORF">POVCU2_0085920</name>
</gene>
<name>A0A1A8WMH3_PLAOA</name>
<dbReference type="EMBL" id="FLQU01001701">
    <property type="protein sequence ID" value="SBS94088.1"/>
    <property type="molecule type" value="Genomic_DNA"/>
</dbReference>